<dbReference type="GO" id="GO:0005829">
    <property type="term" value="C:cytosol"/>
    <property type="evidence" value="ECO:0007669"/>
    <property type="project" value="TreeGrafter"/>
</dbReference>
<feature type="binding site" evidence="8">
    <location>
        <position position="71"/>
    </location>
    <ligand>
        <name>substrate</name>
    </ligand>
</feature>
<evidence type="ECO:0000256" key="2">
    <source>
        <dbReference type="ARBA" id="ARBA00010219"/>
    </source>
</evidence>
<dbReference type="Pfam" id="PF01678">
    <property type="entry name" value="DAP_epimerase"/>
    <property type="match status" value="2"/>
</dbReference>
<dbReference type="PANTHER" id="PTHR31689">
    <property type="entry name" value="DIAMINOPIMELATE EPIMERASE, CHLOROPLASTIC"/>
    <property type="match status" value="1"/>
</dbReference>
<name>A0A0C1M6V1_9LACO</name>
<evidence type="ECO:0000256" key="1">
    <source>
        <dbReference type="ARBA" id="ARBA00005196"/>
    </source>
</evidence>
<dbReference type="NCBIfam" id="TIGR00652">
    <property type="entry name" value="DapF"/>
    <property type="match status" value="1"/>
</dbReference>
<evidence type="ECO:0000256" key="7">
    <source>
        <dbReference type="ARBA" id="ARBA00051712"/>
    </source>
</evidence>
<evidence type="ECO:0000256" key="3">
    <source>
        <dbReference type="ARBA" id="ARBA00013080"/>
    </source>
</evidence>
<feature type="site" description="Could be important to modulate the pK values of the two catalytic cysteine residues" evidence="8">
    <location>
        <position position="222"/>
    </location>
</feature>
<accession>A0A0C1M6V1</accession>
<sequence length="325" mass="35940">MANLLKVHGSENQFFILDQTTLHQKLNDNELKQLAQTIADPKNNVLNGADGLLVVDSSSHPGALGKMRVFNADGSEASMCGNGLRTVSRYLAQKFNQTHFKVETNDADLDVQREADIVEGIPAFSVQISPISFDGKSLPLENLKTPLIDQPVDDFISGLEYSAVAVPNPHLISFMGMDQVKSDDLVHLGTMLNKKNPYFTDGVNVSFANVMDENELFVRTFERGVGLTNACGTGMTATSLIYEILTHDGDFDELVNVYNPGGMVRTHIKRTGDQYELHLIGNATFTNKLTISEDDLHNSNLNQIQISDTGEERDYQNFIKQLQTN</sequence>
<comment type="subcellular location">
    <subcellularLocation>
        <location evidence="8">Cytoplasm</location>
    </subcellularLocation>
</comment>
<dbReference type="InterPro" id="IPR018510">
    <property type="entry name" value="DAP_epimerase_AS"/>
</dbReference>
<dbReference type="EMBL" id="JOJZ01000013">
    <property type="protein sequence ID" value="KID42034.1"/>
    <property type="molecule type" value="Genomic_DNA"/>
</dbReference>
<dbReference type="PROSITE" id="PS01326">
    <property type="entry name" value="DAP_EPIMERASE"/>
    <property type="match status" value="1"/>
</dbReference>
<dbReference type="EC" id="5.1.1.7" evidence="3 8"/>
<evidence type="ECO:0000313" key="10">
    <source>
        <dbReference type="EMBL" id="KID42034.1"/>
    </source>
</evidence>
<evidence type="ECO:0000256" key="8">
    <source>
        <dbReference type="HAMAP-Rule" id="MF_00197"/>
    </source>
</evidence>
<comment type="function">
    <text evidence="8">Catalyzes the stereoinversion of LL-2,6-diaminopimelate (L,L-DAP) to meso-diaminopimelate (meso-DAP), a precursor of L-lysine and an essential component of the bacterial peptidoglycan.</text>
</comment>
<feature type="active site" evidence="9">
    <location>
        <position position="80"/>
    </location>
</feature>
<feature type="active site" description="Proton acceptor" evidence="8">
    <location>
        <position position="231"/>
    </location>
</feature>
<keyword evidence="6 8" id="KW-0413">Isomerase</keyword>
<keyword evidence="11" id="KW-1185">Reference proteome</keyword>
<evidence type="ECO:0000313" key="11">
    <source>
        <dbReference type="Proteomes" id="UP000031397"/>
    </source>
</evidence>
<dbReference type="GO" id="GO:0009089">
    <property type="term" value="P:lysine biosynthetic process via diaminopimelate"/>
    <property type="evidence" value="ECO:0007669"/>
    <property type="project" value="UniProtKB-UniRule"/>
</dbReference>
<dbReference type="GO" id="GO:0008837">
    <property type="term" value="F:diaminopimelate epimerase activity"/>
    <property type="evidence" value="ECO:0007669"/>
    <property type="project" value="UniProtKB-UniRule"/>
</dbReference>
<dbReference type="UniPathway" id="UPA00034">
    <property type="reaction ID" value="UER00025"/>
</dbReference>
<comment type="catalytic activity">
    <reaction evidence="7 8">
        <text>(2S,6S)-2,6-diaminopimelate = meso-2,6-diaminopimelate</text>
        <dbReference type="Rhea" id="RHEA:15393"/>
        <dbReference type="ChEBI" id="CHEBI:57609"/>
        <dbReference type="ChEBI" id="CHEBI:57791"/>
        <dbReference type="EC" id="5.1.1.7"/>
    </reaction>
</comment>
<feature type="binding site" evidence="8">
    <location>
        <position position="204"/>
    </location>
    <ligand>
        <name>substrate</name>
    </ligand>
</feature>
<dbReference type="InterPro" id="IPR001653">
    <property type="entry name" value="DAP_epimerase_DapF"/>
</dbReference>
<proteinExistence type="inferred from homology"/>
<feature type="site" description="Could be important to modulate the pK values of the two catalytic cysteine residues" evidence="8">
    <location>
        <position position="170"/>
    </location>
</feature>
<dbReference type="SUPFAM" id="SSF54506">
    <property type="entry name" value="Diaminopimelate epimerase-like"/>
    <property type="match status" value="2"/>
</dbReference>
<comment type="pathway">
    <text evidence="1 8">Amino-acid biosynthesis; L-lysine biosynthesis via DAP pathway; DL-2,6-diaminopimelate from LL-2,6-diaminopimelate: step 1/1.</text>
</comment>
<dbReference type="Proteomes" id="UP000031397">
    <property type="component" value="Unassembled WGS sequence"/>
</dbReference>
<dbReference type="PANTHER" id="PTHR31689:SF0">
    <property type="entry name" value="DIAMINOPIMELATE EPIMERASE"/>
    <property type="match status" value="1"/>
</dbReference>
<keyword evidence="8" id="KW-0963">Cytoplasm</keyword>
<dbReference type="GeneID" id="74913370"/>
<evidence type="ECO:0000256" key="9">
    <source>
        <dbReference type="PROSITE-ProRule" id="PRU10125"/>
    </source>
</evidence>
<dbReference type="AlphaFoldDB" id="A0A0C1M6V1"/>
<protein>
    <recommendedName>
        <fullName evidence="3 8">Diaminopimelate epimerase</fullName>
        <shortName evidence="8">DAP epimerase</shortName>
        <ecNumber evidence="3 8">5.1.1.7</ecNumber>
    </recommendedName>
    <alternativeName>
        <fullName evidence="8">PLP-independent amino acid racemase</fullName>
    </alternativeName>
</protein>
<dbReference type="PATRIC" id="fig|1614.7.peg.672"/>
<dbReference type="OrthoDB" id="9805408at2"/>
<feature type="binding site" evidence="8">
    <location>
        <begin position="81"/>
        <end position="82"/>
    </location>
    <ligand>
        <name>substrate</name>
    </ligand>
</feature>
<evidence type="ECO:0000256" key="6">
    <source>
        <dbReference type="ARBA" id="ARBA00023235"/>
    </source>
</evidence>
<dbReference type="Gene3D" id="3.10.310.10">
    <property type="entry name" value="Diaminopimelate Epimerase, Chain A, domain 1"/>
    <property type="match status" value="2"/>
</dbReference>
<evidence type="ECO:0000256" key="5">
    <source>
        <dbReference type="ARBA" id="ARBA00023154"/>
    </source>
</evidence>
<feature type="active site" description="Proton donor" evidence="8">
    <location>
        <position position="80"/>
    </location>
</feature>
<keyword evidence="4 8" id="KW-0028">Amino-acid biosynthesis</keyword>
<gene>
    <name evidence="8" type="primary">dapF</name>
    <name evidence="10" type="ORF">LfDm3_0702</name>
</gene>
<dbReference type="RefSeq" id="WP_039144136.1">
    <property type="nucleotide sequence ID" value="NZ_JOJZ01000013.1"/>
</dbReference>
<feature type="binding site" evidence="8">
    <location>
        <begin position="232"/>
        <end position="233"/>
    </location>
    <ligand>
        <name>substrate</name>
    </ligand>
</feature>
<organism evidence="10 11">
    <name type="scientific">Fructilactobacillus fructivorans</name>
    <dbReference type="NCBI Taxonomy" id="1614"/>
    <lineage>
        <taxon>Bacteria</taxon>
        <taxon>Bacillati</taxon>
        <taxon>Bacillota</taxon>
        <taxon>Bacilli</taxon>
        <taxon>Lactobacillales</taxon>
        <taxon>Lactobacillaceae</taxon>
        <taxon>Fructilactobacillus</taxon>
    </lineage>
</organism>
<keyword evidence="5 8" id="KW-0457">Lysine biosynthesis</keyword>
<comment type="caution">
    <text evidence="10">The sequence shown here is derived from an EMBL/GenBank/DDBJ whole genome shotgun (WGS) entry which is preliminary data.</text>
</comment>
<feature type="binding site" evidence="8">
    <location>
        <position position="168"/>
    </location>
    <ligand>
        <name>substrate</name>
    </ligand>
</feature>
<comment type="caution">
    <text evidence="8">Lacks conserved residue(s) required for the propagation of feature annotation.</text>
</comment>
<dbReference type="HAMAP" id="MF_00197">
    <property type="entry name" value="DAP_epimerase"/>
    <property type="match status" value="1"/>
</dbReference>
<reference evidence="10 11" key="1">
    <citation type="submission" date="2014-06" db="EMBL/GenBank/DDBJ databases">
        <title>Functional and comparative genomic analyses of the Drosophila gut microbiota identify candidate symbiosis factors.</title>
        <authorList>
            <person name="Newell P.D."/>
            <person name="Chaston J.M."/>
            <person name="Douglas A.E."/>
        </authorList>
    </citation>
    <scope>NUCLEOTIDE SEQUENCE [LARGE SCALE GENOMIC DNA]</scope>
    <source>
        <strain evidence="10 11">DmCS_002</strain>
    </source>
</reference>
<feature type="binding site" evidence="8">
    <location>
        <position position="12"/>
    </location>
    <ligand>
        <name>substrate</name>
    </ligand>
</feature>
<comment type="subunit">
    <text evidence="8">Homodimer.</text>
</comment>
<evidence type="ECO:0000256" key="4">
    <source>
        <dbReference type="ARBA" id="ARBA00022605"/>
    </source>
</evidence>
<feature type="binding site" evidence="8">
    <location>
        <begin position="222"/>
        <end position="223"/>
    </location>
    <ligand>
        <name>substrate</name>
    </ligand>
</feature>
<comment type="similarity">
    <text evidence="2 8">Belongs to the diaminopimelate epimerase family.</text>
</comment>